<organism evidence="1 2">
    <name type="scientific">Sphingomonas abaci</name>
    <dbReference type="NCBI Taxonomy" id="237611"/>
    <lineage>
        <taxon>Bacteria</taxon>
        <taxon>Pseudomonadati</taxon>
        <taxon>Pseudomonadota</taxon>
        <taxon>Alphaproteobacteria</taxon>
        <taxon>Sphingomonadales</taxon>
        <taxon>Sphingomonadaceae</taxon>
        <taxon>Sphingomonas</taxon>
    </lineage>
</organism>
<dbReference type="AlphaFoldDB" id="A0A7W7ALH8"/>
<name>A0A7W7ALH8_9SPHN</name>
<evidence type="ECO:0000313" key="1">
    <source>
        <dbReference type="EMBL" id="MBB4619282.1"/>
    </source>
</evidence>
<reference evidence="1 2" key="1">
    <citation type="submission" date="2020-08" db="EMBL/GenBank/DDBJ databases">
        <title>Genomic Encyclopedia of Type Strains, Phase IV (KMG-IV): sequencing the most valuable type-strain genomes for metagenomic binning, comparative biology and taxonomic classification.</title>
        <authorList>
            <person name="Goeker M."/>
        </authorList>
    </citation>
    <scope>NUCLEOTIDE SEQUENCE [LARGE SCALE GENOMIC DNA]</scope>
    <source>
        <strain evidence="1 2">DSM 15867</strain>
    </source>
</reference>
<comment type="caution">
    <text evidence="1">The sequence shown here is derived from an EMBL/GenBank/DDBJ whole genome shotgun (WGS) entry which is preliminary data.</text>
</comment>
<gene>
    <name evidence="1" type="ORF">GGQ96_003435</name>
</gene>
<keyword evidence="2" id="KW-1185">Reference proteome</keyword>
<accession>A0A7W7ALH8</accession>
<sequence>MTAGERAFDLKISETFFRLVTESIRLFSNKKKRLLSINDVVNDRSSSAAQIKDTYRPGSLKEHLRIIPTDGDVGLSLTILESSAEAIDGSIPDLQEVIGSSVSFASAVSLVLFDFIVEENTTEVINKLGLDVEDAQAFRAAAKRTETNVIPIR</sequence>
<dbReference type="RefSeq" id="WP_066773308.1">
    <property type="nucleotide sequence ID" value="NZ_JACHNY010000008.1"/>
</dbReference>
<proteinExistence type="predicted"/>
<dbReference type="Proteomes" id="UP000574769">
    <property type="component" value="Unassembled WGS sequence"/>
</dbReference>
<dbReference type="EMBL" id="JACHNY010000008">
    <property type="protein sequence ID" value="MBB4619282.1"/>
    <property type="molecule type" value="Genomic_DNA"/>
</dbReference>
<evidence type="ECO:0000313" key="2">
    <source>
        <dbReference type="Proteomes" id="UP000574769"/>
    </source>
</evidence>
<protein>
    <submittedName>
        <fullName evidence="1">Phosphatidylserine decarboxylase</fullName>
    </submittedName>
</protein>